<organism evidence="12 13">
    <name type="scientific">Popillia japonica</name>
    <name type="common">Japanese beetle</name>
    <dbReference type="NCBI Taxonomy" id="7064"/>
    <lineage>
        <taxon>Eukaryota</taxon>
        <taxon>Metazoa</taxon>
        <taxon>Ecdysozoa</taxon>
        <taxon>Arthropoda</taxon>
        <taxon>Hexapoda</taxon>
        <taxon>Insecta</taxon>
        <taxon>Pterygota</taxon>
        <taxon>Neoptera</taxon>
        <taxon>Endopterygota</taxon>
        <taxon>Coleoptera</taxon>
        <taxon>Polyphaga</taxon>
        <taxon>Scarabaeiformia</taxon>
        <taxon>Scarabaeidae</taxon>
        <taxon>Rutelinae</taxon>
        <taxon>Popillia</taxon>
    </lineage>
</organism>
<evidence type="ECO:0000256" key="2">
    <source>
        <dbReference type="ARBA" id="ARBA00008661"/>
    </source>
</evidence>
<dbReference type="AlphaFoldDB" id="A0AAW1IDV2"/>
<dbReference type="EMBL" id="JASPKY010000619">
    <property type="protein sequence ID" value="KAK9687848.1"/>
    <property type="molecule type" value="Genomic_DNA"/>
</dbReference>
<accession>A0AAW1IDV2</accession>
<gene>
    <name evidence="12" type="ORF">QE152_g35963</name>
</gene>
<evidence type="ECO:0000313" key="12">
    <source>
        <dbReference type="EMBL" id="KAK9687848.1"/>
    </source>
</evidence>
<evidence type="ECO:0000256" key="6">
    <source>
        <dbReference type="ARBA" id="ARBA00022968"/>
    </source>
</evidence>
<evidence type="ECO:0000256" key="5">
    <source>
        <dbReference type="ARBA" id="ARBA00022692"/>
    </source>
</evidence>
<comment type="similarity">
    <text evidence="2 11">Belongs to the glycosyltransferase 31 family.</text>
</comment>
<keyword evidence="9" id="KW-0472">Membrane</keyword>
<evidence type="ECO:0000256" key="4">
    <source>
        <dbReference type="ARBA" id="ARBA00022679"/>
    </source>
</evidence>
<keyword evidence="10" id="KW-0325">Glycoprotein</keyword>
<keyword evidence="3 11" id="KW-0328">Glycosyltransferase</keyword>
<sequence>MENPEVLKAWNCTALRNTSIYIQPDKETVMLMPNDFCNTKIDLLVIVYTRPSDYVNRQLIRRTLVPQKQVSGYLIEYYFLLGKANNLLLQEQINTEYRTYNDILQENFIENYYNLTLKTMFMFKNVKRRCLENTKFVLKVDCDVYVNIPNLVAMLKLSKHNHLLLGHLHHTVFPKRSGFSKWYTPYCLYNGNIYPSYISGPAYVMSIDIIPKLYNASLVRPIFHLEDVYLGMLAQDIGLQLTHSPLFDIYKTIFTPCKLVDLITSHSYSTTQLSDIYASIPELNRTCN</sequence>
<dbReference type="Pfam" id="PF01762">
    <property type="entry name" value="Galactosyl_T"/>
    <property type="match status" value="1"/>
</dbReference>
<keyword evidence="6" id="KW-0735">Signal-anchor</keyword>
<dbReference type="PANTHER" id="PTHR11214:SF314">
    <property type="entry name" value="HEXOSYLTRANSFERASE"/>
    <property type="match status" value="1"/>
</dbReference>
<evidence type="ECO:0000256" key="9">
    <source>
        <dbReference type="ARBA" id="ARBA00023136"/>
    </source>
</evidence>
<keyword evidence="13" id="KW-1185">Reference proteome</keyword>
<dbReference type="GO" id="GO:0016758">
    <property type="term" value="F:hexosyltransferase activity"/>
    <property type="evidence" value="ECO:0007669"/>
    <property type="project" value="InterPro"/>
</dbReference>
<comment type="subcellular location">
    <subcellularLocation>
        <location evidence="1 11">Golgi apparatus membrane</location>
        <topology evidence="1 11">Single-pass type II membrane protein</topology>
    </subcellularLocation>
</comment>
<dbReference type="Gene3D" id="3.90.550.50">
    <property type="match status" value="1"/>
</dbReference>
<reference evidence="12 13" key="1">
    <citation type="journal article" date="2024" name="BMC Genomics">
        <title>De novo assembly and annotation of Popillia japonica's genome with initial clues to its potential as an invasive pest.</title>
        <authorList>
            <person name="Cucini C."/>
            <person name="Boschi S."/>
            <person name="Funari R."/>
            <person name="Cardaioli E."/>
            <person name="Iannotti N."/>
            <person name="Marturano G."/>
            <person name="Paoli F."/>
            <person name="Bruttini M."/>
            <person name="Carapelli A."/>
            <person name="Frati F."/>
            <person name="Nardi F."/>
        </authorList>
    </citation>
    <scope>NUCLEOTIDE SEQUENCE [LARGE SCALE GENOMIC DNA]</scope>
    <source>
        <strain evidence="12">DMR45628</strain>
    </source>
</reference>
<dbReference type="GO" id="GO:0006493">
    <property type="term" value="P:protein O-linked glycosylation"/>
    <property type="evidence" value="ECO:0007669"/>
    <property type="project" value="TreeGrafter"/>
</dbReference>
<dbReference type="InterPro" id="IPR002659">
    <property type="entry name" value="Glyco_trans_31"/>
</dbReference>
<evidence type="ECO:0000256" key="7">
    <source>
        <dbReference type="ARBA" id="ARBA00022989"/>
    </source>
</evidence>
<evidence type="ECO:0000256" key="11">
    <source>
        <dbReference type="RuleBase" id="RU363063"/>
    </source>
</evidence>
<evidence type="ECO:0000256" key="10">
    <source>
        <dbReference type="ARBA" id="ARBA00023180"/>
    </source>
</evidence>
<protein>
    <recommendedName>
        <fullName evidence="11">Hexosyltransferase</fullName>
        <ecNumber evidence="11">2.4.1.-</ecNumber>
    </recommendedName>
</protein>
<name>A0AAW1IDV2_POPJA</name>
<keyword evidence="4" id="KW-0808">Transferase</keyword>
<keyword evidence="5" id="KW-0812">Transmembrane</keyword>
<evidence type="ECO:0000256" key="8">
    <source>
        <dbReference type="ARBA" id="ARBA00023034"/>
    </source>
</evidence>
<dbReference type="Proteomes" id="UP001458880">
    <property type="component" value="Unassembled WGS sequence"/>
</dbReference>
<dbReference type="GO" id="GO:0000139">
    <property type="term" value="C:Golgi membrane"/>
    <property type="evidence" value="ECO:0007669"/>
    <property type="project" value="UniProtKB-SubCell"/>
</dbReference>
<dbReference type="FunFam" id="3.90.550.50:FF:000001">
    <property type="entry name" value="Hexosyltransferase"/>
    <property type="match status" value="1"/>
</dbReference>
<keyword evidence="7" id="KW-1133">Transmembrane helix</keyword>
<keyword evidence="8 11" id="KW-0333">Golgi apparatus</keyword>
<evidence type="ECO:0000313" key="13">
    <source>
        <dbReference type="Proteomes" id="UP001458880"/>
    </source>
</evidence>
<dbReference type="EC" id="2.4.1.-" evidence="11"/>
<proteinExistence type="inferred from homology"/>
<evidence type="ECO:0000256" key="1">
    <source>
        <dbReference type="ARBA" id="ARBA00004323"/>
    </source>
</evidence>
<evidence type="ECO:0000256" key="3">
    <source>
        <dbReference type="ARBA" id="ARBA00022676"/>
    </source>
</evidence>
<comment type="caution">
    <text evidence="12">The sequence shown here is derived from an EMBL/GenBank/DDBJ whole genome shotgun (WGS) entry which is preliminary data.</text>
</comment>
<dbReference type="PANTHER" id="PTHR11214">
    <property type="entry name" value="BETA-1,3-N-ACETYLGLUCOSAMINYLTRANSFERASE"/>
    <property type="match status" value="1"/>
</dbReference>